<accession>A0A5S9Y7N0</accession>
<evidence type="ECO:0000313" key="4">
    <source>
        <dbReference type="Proteomes" id="UP000434276"/>
    </source>
</evidence>
<evidence type="ECO:0000259" key="2">
    <source>
        <dbReference type="Pfam" id="PF14392"/>
    </source>
</evidence>
<organism evidence="3 4">
    <name type="scientific">Arabidopsis thaliana</name>
    <name type="common">Mouse-ear cress</name>
    <dbReference type="NCBI Taxonomy" id="3702"/>
    <lineage>
        <taxon>Eukaryota</taxon>
        <taxon>Viridiplantae</taxon>
        <taxon>Streptophyta</taxon>
        <taxon>Embryophyta</taxon>
        <taxon>Tracheophyta</taxon>
        <taxon>Spermatophyta</taxon>
        <taxon>Magnoliopsida</taxon>
        <taxon>eudicotyledons</taxon>
        <taxon>Gunneridae</taxon>
        <taxon>Pentapetalae</taxon>
        <taxon>rosids</taxon>
        <taxon>malvids</taxon>
        <taxon>Brassicales</taxon>
        <taxon>Brassicaceae</taxon>
        <taxon>Camelineae</taxon>
        <taxon>Arabidopsis</taxon>
    </lineage>
</organism>
<dbReference type="InterPro" id="IPR040256">
    <property type="entry name" value="At4g02000-like"/>
</dbReference>
<dbReference type="Proteomes" id="UP000434276">
    <property type="component" value="Unassembled WGS sequence"/>
</dbReference>
<name>A0A5S9Y7N0_ARATH</name>
<dbReference type="PANTHER" id="PTHR31286">
    <property type="entry name" value="GLYCINE-RICH CELL WALL STRUCTURAL PROTEIN 1.8-LIKE"/>
    <property type="match status" value="1"/>
</dbReference>
<evidence type="ECO:0000256" key="1">
    <source>
        <dbReference type="SAM" id="MobiDB-lite"/>
    </source>
</evidence>
<evidence type="ECO:0000313" key="3">
    <source>
        <dbReference type="EMBL" id="CAA0405140.1"/>
    </source>
</evidence>
<dbReference type="InterPro" id="IPR025836">
    <property type="entry name" value="Zn_knuckle_CX2CX4HX4C"/>
</dbReference>
<feature type="domain" description="Zinc knuckle CX2CX4HX4C" evidence="2">
    <location>
        <begin position="182"/>
        <end position="228"/>
    </location>
</feature>
<dbReference type="AlphaFoldDB" id="A0A5S9Y7N0"/>
<gene>
    <name evidence="3" type="ORF">C24_LOCUS23360</name>
</gene>
<feature type="region of interest" description="Disordered" evidence="1">
    <location>
        <begin position="259"/>
        <end position="292"/>
    </location>
</feature>
<dbReference type="ExpressionAtlas" id="A0A5S9Y7N0">
    <property type="expression patterns" value="differential"/>
</dbReference>
<protein>
    <recommendedName>
        <fullName evidence="2">Zinc knuckle CX2CX4HX4C domain-containing protein</fullName>
    </recommendedName>
</protein>
<dbReference type="PANTHER" id="PTHR31286:SF162">
    <property type="entry name" value="DUF4283 DOMAIN-CONTAINING PROTEIN-RELATED"/>
    <property type="match status" value="1"/>
</dbReference>
<dbReference type="EMBL" id="CACSHJ010000096">
    <property type="protein sequence ID" value="CAA0405140.1"/>
    <property type="molecule type" value="Genomic_DNA"/>
</dbReference>
<proteinExistence type="predicted"/>
<reference evidence="3 4" key="1">
    <citation type="submission" date="2019-12" db="EMBL/GenBank/DDBJ databases">
        <authorList>
            <person name="Jiao W.-B."/>
            <person name="Schneeberger K."/>
        </authorList>
    </citation>
    <scope>NUCLEOTIDE SEQUENCE [LARGE SCALE GENOMIC DNA]</scope>
    <source>
        <strain evidence="4">cv. C24</strain>
    </source>
</reference>
<feature type="region of interest" description="Disordered" evidence="1">
    <location>
        <begin position="333"/>
        <end position="374"/>
    </location>
</feature>
<dbReference type="Pfam" id="PF14392">
    <property type="entry name" value="zf-CCHC_4"/>
    <property type="match status" value="1"/>
</dbReference>
<sequence length="374" mass="42577">MFYFIIDDLILRWLLFLKQRLSSYVAQGPPCWLKHFLAQEISTAASLSHMTWVAPSVLPHQAAYASVVAGNRLSLIARPLNSHAQHLRRVLRVLPRRWGMASRVHGRIIDDKCIQRWEDFPRAHFLTYIDLWVQVRGIPVLYVSTMTVRFIASTLEPVMGLDFDEETSTQIAFIRVKVRISVLDRLRFFRRVRFESREAAIIGFEYERLQRICSNCCRINHDVDHCPYLAPQGNDNNDAAPAADNEVDVLVVPVWEEGEGSNNLTPPLPANHSSSSDLSSHRPISQPPTPASLVFDLNEPVVEHHQSCIPTLSPKSLSNDSTTPNALNVKARYELGESSKRRKGKHIALTPAKKKKQYRKDYGVRFYSDSDNTP</sequence>
<feature type="compositionally biased region" description="Basic residues" evidence="1">
    <location>
        <begin position="340"/>
        <end position="358"/>
    </location>
</feature>